<proteinExistence type="predicted"/>
<dbReference type="EMBL" id="CAJVPW010002818">
    <property type="protein sequence ID" value="CAG8513815.1"/>
    <property type="molecule type" value="Genomic_DNA"/>
</dbReference>
<comment type="caution">
    <text evidence="1">The sequence shown here is derived from an EMBL/GenBank/DDBJ whole genome shotgun (WGS) entry which is preliminary data.</text>
</comment>
<protein>
    <submittedName>
        <fullName evidence="1">5218_t:CDS:1</fullName>
    </submittedName>
</protein>
<name>A0ACA9L9U2_9GLOM</name>
<evidence type="ECO:0000313" key="2">
    <source>
        <dbReference type="Proteomes" id="UP000789366"/>
    </source>
</evidence>
<gene>
    <name evidence="1" type="ORF">SPELUC_LOCUS3602</name>
</gene>
<accession>A0ACA9L9U2</accession>
<keyword evidence="2" id="KW-1185">Reference proteome</keyword>
<reference evidence="1" key="1">
    <citation type="submission" date="2021-06" db="EMBL/GenBank/DDBJ databases">
        <authorList>
            <person name="Kallberg Y."/>
            <person name="Tangrot J."/>
            <person name="Rosling A."/>
        </authorList>
    </citation>
    <scope>NUCLEOTIDE SEQUENCE</scope>
    <source>
        <strain evidence="1">28 12/20/2015</strain>
    </source>
</reference>
<sequence>MPWTDMGNYMAESIFKVTFPKPSPSFFPFPPSSPISNIPLKMNKTDNLYFWNLCHKYKYQLDSDASKFNNRMGLWDLFSRDKILKQLMSCQKKLINLILLFTPPDDSVESSSSTAPSINFTPSSPDIDSNDSLVNVNLDDPDSNDSNGWKVIDMIFSQSMYLVGPALIVNSIFQGLFVKVVKSN</sequence>
<organism evidence="1 2">
    <name type="scientific">Cetraspora pellucida</name>
    <dbReference type="NCBI Taxonomy" id="1433469"/>
    <lineage>
        <taxon>Eukaryota</taxon>
        <taxon>Fungi</taxon>
        <taxon>Fungi incertae sedis</taxon>
        <taxon>Mucoromycota</taxon>
        <taxon>Glomeromycotina</taxon>
        <taxon>Glomeromycetes</taxon>
        <taxon>Diversisporales</taxon>
        <taxon>Gigasporaceae</taxon>
        <taxon>Cetraspora</taxon>
    </lineage>
</organism>
<evidence type="ECO:0000313" key="1">
    <source>
        <dbReference type="EMBL" id="CAG8513815.1"/>
    </source>
</evidence>
<dbReference type="Proteomes" id="UP000789366">
    <property type="component" value="Unassembled WGS sequence"/>
</dbReference>